<reference evidence="4 5" key="1">
    <citation type="journal article" date="2021" name="Commun. Biol.">
        <title>The genome of Shorea leprosula (Dipterocarpaceae) highlights the ecological relevance of drought in aseasonal tropical rainforests.</title>
        <authorList>
            <person name="Ng K.K.S."/>
            <person name="Kobayashi M.J."/>
            <person name="Fawcett J.A."/>
            <person name="Hatakeyama M."/>
            <person name="Paape T."/>
            <person name="Ng C.H."/>
            <person name="Ang C.C."/>
            <person name="Tnah L.H."/>
            <person name="Lee C.T."/>
            <person name="Nishiyama T."/>
            <person name="Sese J."/>
            <person name="O'Brien M.J."/>
            <person name="Copetti D."/>
            <person name="Mohd Noor M.I."/>
            <person name="Ong R.C."/>
            <person name="Putra M."/>
            <person name="Sireger I.Z."/>
            <person name="Indrioko S."/>
            <person name="Kosugi Y."/>
            <person name="Izuno A."/>
            <person name="Isagi Y."/>
            <person name="Lee S.L."/>
            <person name="Shimizu K.K."/>
        </authorList>
    </citation>
    <scope>NUCLEOTIDE SEQUENCE [LARGE SCALE GENOMIC DNA]</scope>
    <source>
        <strain evidence="4">214</strain>
    </source>
</reference>
<keyword evidence="1" id="KW-0175">Coiled coil</keyword>
<evidence type="ECO:0000313" key="5">
    <source>
        <dbReference type="Proteomes" id="UP001054252"/>
    </source>
</evidence>
<accession>A0AAV5M518</accession>
<keyword evidence="3" id="KW-0472">Membrane</keyword>
<feature type="region of interest" description="Disordered" evidence="2">
    <location>
        <begin position="82"/>
        <end position="101"/>
    </location>
</feature>
<keyword evidence="5" id="KW-1185">Reference proteome</keyword>
<feature type="transmembrane region" description="Helical" evidence="3">
    <location>
        <begin position="273"/>
        <end position="290"/>
    </location>
</feature>
<comment type="caution">
    <text evidence="4">The sequence shown here is derived from an EMBL/GenBank/DDBJ whole genome shotgun (WGS) entry which is preliminary data.</text>
</comment>
<sequence>MCFYILVPRLVEWHNSLLIKHFLLALLGTKKGKDEGFRGSIDTNRVAPNESKLEVGDVVKRSISNKSKMDVDKTAISAAKKVASPNGAGHSGQPSSALAESSKADDSALRLLNNLNEMDRDVSLARFGMAMGYIEVTPFAKMNEDFFYLCRDAIDDVESINFKVGPIQAYLLNLEKAYLGKVEFSMAGCDTVGDLDKWIEQMKHVKEMEKSLAKMKELILKLEERLMSIKAYLQSLNQENECLSSNNMIELCQTCIKTAKTFRDKLSPFRQSAAIYPSLLFVFYFASFIVC</sequence>
<organism evidence="4 5">
    <name type="scientific">Rubroshorea leprosula</name>
    <dbReference type="NCBI Taxonomy" id="152421"/>
    <lineage>
        <taxon>Eukaryota</taxon>
        <taxon>Viridiplantae</taxon>
        <taxon>Streptophyta</taxon>
        <taxon>Embryophyta</taxon>
        <taxon>Tracheophyta</taxon>
        <taxon>Spermatophyta</taxon>
        <taxon>Magnoliopsida</taxon>
        <taxon>eudicotyledons</taxon>
        <taxon>Gunneridae</taxon>
        <taxon>Pentapetalae</taxon>
        <taxon>rosids</taxon>
        <taxon>malvids</taxon>
        <taxon>Malvales</taxon>
        <taxon>Dipterocarpaceae</taxon>
        <taxon>Rubroshorea</taxon>
    </lineage>
</organism>
<evidence type="ECO:0000256" key="1">
    <source>
        <dbReference type="SAM" id="Coils"/>
    </source>
</evidence>
<feature type="coiled-coil region" evidence="1">
    <location>
        <begin position="205"/>
        <end position="239"/>
    </location>
</feature>
<keyword evidence="3" id="KW-0812">Transmembrane</keyword>
<proteinExistence type="predicted"/>
<evidence type="ECO:0000313" key="4">
    <source>
        <dbReference type="EMBL" id="GKV44354.1"/>
    </source>
</evidence>
<dbReference type="EMBL" id="BPVZ01000180">
    <property type="protein sequence ID" value="GKV44354.1"/>
    <property type="molecule type" value="Genomic_DNA"/>
</dbReference>
<name>A0AAV5M518_9ROSI</name>
<evidence type="ECO:0000256" key="2">
    <source>
        <dbReference type="SAM" id="MobiDB-lite"/>
    </source>
</evidence>
<dbReference type="AlphaFoldDB" id="A0AAV5M518"/>
<evidence type="ECO:0000256" key="3">
    <source>
        <dbReference type="SAM" id="Phobius"/>
    </source>
</evidence>
<keyword evidence="3" id="KW-1133">Transmembrane helix</keyword>
<dbReference type="Proteomes" id="UP001054252">
    <property type="component" value="Unassembled WGS sequence"/>
</dbReference>
<gene>
    <name evidence="4" type="ORF">SLEP1_g51548</name>
</gene>
<protein>
    <submittedName>
        <fullName evidence="4">Uncharacterized protein</fullName>
    </submittedName>
</protein>